<feature type="transmembrane region" description="Helical" evidence="10">
    <location>
        <begin position="553"/>
        <end position="575"/>
    </location>
</feature>
<comment type="similarity">
    <text evidence="3 10">Belongs to the nonaspanin (TM9SF) (TC 9.A.2) family.</text>
</comment>
<dbReference type="PROSITE" id="PS51257">
    <property type="entry name" value="PROKAR_LIPOPROTEIN"/>
    <property type="match status" value="1"/>
</dbReference>
<keyword evidence="6" id="KW-0967">Endosome</keyword>
<dbReference type="GO" id="GO:0072657">
    <property type="term" value="P:protein localization to membrane"/>
    <property type="evidence" value="ECO:0007669"/>
    <property type="project" value="TreeGrafter"/>
</dbReference>
<reference evidence="12" key="1">
    <citation type="submission" date="2025-08" db="UniProtKB">
        <authorList>
            <consortium name="RefSeq"/>
        </authorList>
    </citation>
    <scope>IDENTIFICATION</scope>
    <source>
        <tissue evidence="12">Seedling</tissue>
    </source>
</reference>
<evidence type="ECO:0000256" key="7">
    <source>
        <dbReference type="ARBA" id="ARBA00022989"/>
    </source>
</evidence>
<evidence type="ECO:0000256" key="1">
    <source>
        <dbReference type="ARBA" id="ARBA00004337"/>
    </source>
</evidence>
<feature type="chain" id="PRO_5044994565" description="Transmembrane 9 superfamily member" evidence="10">
    <location>
        <begin position="32"/>
        <end position="597"/>
    </location>
</feature>
<proteinExistence type="inferred from homology"/>
<evidence type="ECO:0000256" key="5">
    <source>
        <dbReference type="ARBA" id="ARBA00022729"/>
    </source>
</evidence>
<dbReference type="Pfam" id="PF02990">
    <property type="entry name" value="EMP70"/>
    <property type="match status" value="1"/>
</dbReference>
<comment type="subcellular location">
    <subcellularLocation>
        <location evidence="1">Endosome membrane</location>
        <topology evidence="1">Multi-pass membrane protein</topology>
    </subcellularLocation>
    <subcellularLocation>
        <location evidence="2">Golgi apparatus membrane</location>
        <topology evidence="2">Multi-pass membrane protein</topology>
    </subcellularLocation>
</comment>
<feature type="transmembrane region" description="Helical" evidence="10">
    <location>
        <begin position="523"/>
        <end position="547"/>
    </location>
</feature>
<evidence type="ECO:0000256" key="3">
    <source>
        <dbReference type="ARBA" id="ARBA00005227"/>
    </source>
</evidence>
<keyword evidence="9 10" id="KW-0472">Membrane</keyword>
<feature type="transmembrane region" description="Helical" evidence="10">
    <location>
        <begin position="332"/>
        <end position="355"/>
    </location>
</feature>
<name>A0A6P3ZCN4_ZIZJJ</name>
<evidence type="ECO:0000256" key="10">
    <source>
        <dbReference type="RuleBase" id="RU363079"/>
    </source>
</evidence>
<dbReference type="AlphaFoldDB" id="A0A6P3ZCN4"/>
<keyword evidence="4 10" id="KW-0812">Transmembrane</keyword>
<feature type="transmembrane region" description="Helical" evidence="10">
    <location>
        <begin position="401"/>
        <end position="425"/>
    </location>
</feature>
<feature type="signal peptide" evidence="10">
    <location>
        <begin position="1"/>
        <end position="31"/>
    </location>
</feature>
<accession>A0A6P3ZCN4</accession>
<protein>
    <recommendedName>
        <fullName evidence="10">Transmembrane 9 superfamily member</fullName>
    </recommendedName>
</protein>
<dbReference type="GO" id="GO:0000139">
    <property type="term" value="C:Golgi membrane"/>
    <property type="evidence" value="ECO:0007669"/>
    <property type="project" value="UniProtKB-SubCell"/>
</dbReference>
<feature type="transmembrane region" description="Helical" evidence="10">
    <location>
        <begin position="237"/>
        <end position="258"/>
    </location>
</feature>
<evidence type="ECO:0000256" key="2">
    <source>
        <dbReference type="ARBA" id="ARBA00004653"/>
    </source>
</evidence>
<dbReference type="GO" id="GO:0010008">
    <property type="term" value="C:endosome membrane"/>
    <property type="evidence" value="ECO:0007669"/>
    <property type="project" value="UniProtKB-SubCell"/>
</dbReference>
<evidence type="ECO:0000256" key="8">
    <source>
        <dbReference type="ARBA" id="ARBA00023034"/>
    </source>
</evidence>
<feature type="transmembrane region" description="Helical" evidence="10">
    <location>
        <begin position="459"/>
        <end position="479"/>
    </location>
</feature>
<keyword evidence="11" id="KW-1185">Reference proteome</keyword>
<dbReference type="PANTHER" id="PTHR10766:SF119">
    <property type="entry name" value="TRANSMEMBRANE 9 SUPERFAMILY MEMBER 5"/>
    <property type="match status" value="1"/>
</dbReference>
<evidence type="ECO:0000313" key="12">
    <source>
        <dbReference type="RefSeq" id="XP_015872609.2"/>
    </source>
</evidence>
<dbReference type="Proteomes" id="UP001652623">
    <property type="component" value="Chromosome 10"/>
</dbReference>
<gene>
    <name evidence="12" type="primary">LOC107409693</name>
</gene>
<dbReference type="RefSeq" id="XP_015872609.2">
    <property type="nucleotide sequence ID" value="XM_016017123.4"/>
</dbReference>
<dbReference type="FunCoup" id="A0A6P3ZCN4">
    <property type="interactions" value="2578"/>
</dbReference>
<dbReference type="PANTHER" id="PTHR10766">
    <property type="entry name" value="TRANSMEMBRANE 9 SUPERFAMILY PROTEIN"/>
    <property type="match status" value="1"/>
</dbReference>
<keyword evidence="8" id="KW-0333">Golgi apparatus</keyword>
<feature type="transmembrane region" description="Helical" evidence="10">
    <location>
        <begin position="367"/>
        <end position="395"/>
    </location>
</feature>
<keyword evidence="7 10" id="KW-1133">Transmembrane helix</keyword>
<dbReference type="GeneID" id="107409693"/>
<organism evidence="11 12">
    <name type="scientific">Ziziphus jujuba</name>
    <name type="common">Chinese jujube</name>
    <name type="synonym">Ziziphus sativa</name>
    <dbReference type="NCBI Taxonomy" id="326968"/>
    <lineage>
        <taxon>Eukaryota</taxon>
        <taxon>Viridiplantae</taxon>
        <taxon>Streptophyta</taxon>
        <taxon>Embryophyta</taxon>
        <taxon>Tracheophyta</taxon>
        <taxon>Spermatophyta</taxon>
        <taxon>Magnoliopsida</taxon>
        <taxon>eudicotyledons</taxon>
        <taxon>Gunneridae</taxon>
        <taxon>Pentapetalae</taxon>
        <taxon>rosids</taxon>
        <taxon>fabids</taxon>
        <taxon>Rosales</taxon>
        <taxon>Rhamnaceae</taxon>
        <taxon>Paliureae</taxon>
        <taxon>Ziziphus</taxon>
    </lineage>
</organism>
<dbReference type="KEGG" id="zju:107409693"/>
<feature type="transmembrane region" description="Helical" evidence="10">
    <location>
        <begin position="298"/>
        <end position="326"/>
    </location>
</feature>
<dbReference type="InParanoid" id="A0A6P3ZCN4"/>
<evidence type="ECO:0000256" key="4">
    <source>
        <dbReference type="ARBA" id="ARBA00022692"/>
    </source>
</evidence>
<feature type="transmembrane region" description="Helical" evidence="10">
    <location>
        <begin position="491"/>
        <end position="511"/>
    </location>
</feature>
<evidence type="ECO:0000313" key="11">
    <source>
        <dbReference type="Proteomes" id="UP001652623"/>
    </source>
</evidence>
<evidence type="ECO:0000256" key="6">
    <source>
        <dbReference type="ARBA" id="ARBA00022753"/>
    </source>
</evidence>
<dbReference type="InterPro" id="IPR004240">
    <property type="entry name" value="EMP70"/>
</dbReference>
<evidence type="ECO:0000256" key="9">
    <source>
        <dbReference type="ARBA" id="ARBA00023136"/>
    </source>
</evidence>
<sequence>MAMAKSSLAMDLILLLVLFTFLACLAPSATASAIDHRFNVGDHVPLFVNKVGPFNNPSETYQYYDLPFCRPDPLIQKQESIGEVLNGDRLTNTLYELNFQEEKTFKTLCQKKLKVAEIAKFRDAVIKDFYFQMYYDDLPLWAFIGKVEEESWTLSENEPKYYLFKHVQFDVFFLGNQVIEIQAFSDPTYVLDITEDVETDVEFTYSVNWHETSASFESRMNKYSKASLLPIRQKIHWFSFVNSIVIIVLLLGLLSLLIMRRLKNDLRKCSDGDEEEDKEVGWKYIHGDVFRCPSNMSLFCAVLGNGTHLLTLLCILFLLATFGVLYPYNRGALFTSLILVYTISSVVAGYSAAAFHNQFSDTRWERSVLLTGILYLGPLLATVCIVNAVAVAYGVTAALPFGTIIVILLIYMFLAIPLLVLGGVIGYHFRSEFQAPCATKQYPREIPPLAWYRKTPCQMFIGGLLPFSAILVQLHHLYASIWGYKIYTLPSILFVTFVILVILTAILSVGLTYIQLSVEDHEWWWRSVLCGGSTAIFMFGYGIYFYLRSNMDGLMQLFFFIGYSACISYAFFLMLGTISFRASLMFVRYVYRAVKSE</sequence>
<keyword evidence="5 10" id="KW-0732">Signal</keyword>